<sequence>MARADCGCSLEQYFSVFTKTDSIKTIKVLQDLLKPKDKRGGAIRFLKTLEAFPPGFRTRRGIPGNRLLDYNDVLQQEGFIEMAHEYICVRGKGLVHWPTRPWENHDKSLQYPRDSYEKNTLAIKKRIRSKRGPAKPQQSIPDSESPASIPPDDLLSSDGSSTTDESVSPSLSSQSTVADQDIVRDAPRDEARPIRFRQECSPDELAEDHYPQPPIPFNVQQQHDEQDNVGVILGRRPSLAPNNPVPPVLPIVSTASTGTQTFDQDGQRPPRDHHAPPPSSMNTNGCSQESGNSAGASQGNRTHPPSSIERVERPQSPPLAHPSNANGERECTIELVVSYDSLPGVNILLEPERDIFSYSLNQLFEGTYWQANFNWLIVFLQAPSTAPGIPLLTYVEYVPTNDEKKFQVVLRRFKQHVESLRFCYNQLNRDAVIEICFEPLVHGHTHGVQFDAWTSYINNHAARR</sequence>
<dbReference type="OrthoDB" id="5088000at2759"/>
<organism evidence="2 3">
    <name type="scientific">Fusarium heterosporum</name>
    <dbReference type="NCBI Taxonomy" id="42747"/>
    <lineage>
        <taxon>Eukaryota</taxon>
        <taxon>Fungi</taxon>
        <taxon>Dikarya</taxon>
        <taxon>Ascomycota</taxon>
        <taxon>Pezizomycotina</taxon>
        <taxon>Sordariomycetes</taxon>
        <taxon>Hypocreomycetidae</taxon>
        <taxon>Hypocreales</taxon>
        <taxon>Nectriaceae</taxon>
        <taxon>Fusarium</taxon>
        <taxon>Fusarium heterosporum species complex</taxon>
    </lineage>
</organism>
<name>A0A8H5WKW5_FUSHE</name>
<feature type="compositionally biased region" description="Polar residues" evidence="1">
    <location>
        <begin position="280"/>
        <end position="305"/>
    </location>
</feature>
<keyword evidence="3" id="KW-1185">Reference proteome</keyword>
<feature type="region of interest" description="Disordered" evidence="1">
    <location>
        <begin position="125"/>
        <end position="219"/>
    </location>
</feature>
<evidence type="ECO:0000256" key="1">
    <source>
        <dbReference type="SAM" id="MobiDB-lite"/>
    </source>
</evidence>
<dbReference type="AlphaFoldDB" id="A0A8H5WKW5"/>
<protein>
    <submittedName>
        <fullName evidence="2">Uncharacterized protein</fullName>
    </submittedName>
</protein>
<accession>A0A8H5WKW5</accession>
<feature type="compositionally biased region" description="Basic and acidic residues" evidence="1">
    <location>
        <begin position="181"/>
        <end position="200"/>
    </location>
</feature>
<dbReference type="Proteomes" id="UP000567885">
    <property type="component" value="Unassembled WGS sequence"/>
</dbReference>
<evidence type="ECO:0000313" key="3">
    <source>
        <dbReference type="Proteomes" id="UP000567885"/>
    </source>
</evidence>
<evidence type="ECO:0000313" key="2">
    <source>
        <dbReference type="EMBL" id="KAF5663646.1"/>
    </source>
</evidence>
<comment type="caution">
    <text evidence="2">The sequence shown here is derived from an EMBL/GenBank/DDBJ whole genome shotgun (WGS) entry which is preliminary data.</text>
</comment>
<gene>
    <name evidence="2" type="ORF">FHETE_7351</name>
</gene>
<dbReference type="EMBL" id="JAAGWQ010000143">
    <property type="protein sequence ID" value="KAF5663646.1"/>
    <property type="molecule type" value="Genomic_DNA"/>
</dbReference>
<feature type="compositionally biased region" description="Basic and acidic residues" evidence="1">
    <location>
        <begin position="265"/>
        <end position="275"/>
    </location>
</feature>
<proteinExistence type="predicted"/>
<reference evidence="2 3" key="1">
    <citation type="submission" date="2020-05" db="EMBL/GenBank/DDBJ databases">
        <title>Identification and distribution of gene clusters putatively required for synthesis of sphingolipid metabolism inhibitors in phylogenetically diverse species of the filamentous fungus Fusarium.</title>
        <authorList>
            <person name="Kim H.-S."/>
            <person name="Busman M."/>
            <person name="Brown D.W."/>
            <person name="Divon H."/>
            <person name="Uhlig S."/>
            <person name="Proctor R.H."/>
        </authorList>
    </citation>
    <scope>NUCLEOTIDE SEQUENCE [LARGE SCALE GENOMIC DNA]</scope>
    <source>
        <strain evidence="2 3">NRRL 20693</strain>
    </source>
</reference>
<feature type="compositionally biased region" description="Low complexity" evidence="1">
    <location>
        <begin position="145"/>
        <end position="175"/>
    </location>
</feature>
<feature type="region of interest" description="Disordered" evidence="1">
    <location>
        <begin position="258"/>
        <end position="327"/>
    </location>
</feature>